<organism evidence="1 2">
    <name type="scientific">Diphasiastrum complanatum</name>
    <name type="common">Issler's clubmoss</name>
    <name type="synonym">Lycopodium complanatum</name>
    <dbReference type="NCBI Taxonomy" id="34168"/>
    <lineage>
        <taxon>Eukaryota</taxon>
        <taxon>Viridiplantae</taxon>
        <taxon>Streptophyta</taxon>
        <taxon>Embryophyta</taxon>
        <taxon>Tracheophyta</taxon>
        <taxon>Lycopodiopsida</taxon>
        <taxon>Lycopodiales</taxon>
        <taxon>Lycopodiaceae</taxon>
        <taxon>Lycopodioideae</taxon>
        <taxon>Diphasiastrum</taxon>
    </lineage>
</organism>
<evidence type="ECO:0000313" key="2">
    <source>
        <dbReference type="Proteomes" id="UP001162992"/>
    </source>
</evidence>
<dbReference type="EMBL" id="CM055103">
    <property type="protein sequence ID" value="KAJ7536633.1"/>
    <property type="molecule type" value="Genomic_DNA"/>
</dbReference>
<proteinExistence type="predicted"/>
<reference evidence="2" key="1">
    <citation type="journal article" date="2024" name="Proc. Natl. Acad. Sci. U.S.A.">
        <title>Extraordinary preservation of gene collinearity over three hundred million years revealed in homosporous lycophytes.</title>
        <authorList>
            <person name="Li C."/>
            <person name="Wickell D."/>
            <person name="Kuo L.Y."/>
            <person name="Chen X."/>
            <person name="Nie B."/>
            <person name="Liao X."/>
            <person name="Peng D."/>
            <person name="Ji J."/>
            <person name="Jenkins J."/>
            <person name="Williams M."/>
            <person name="Shu S."/>
            <person name="Plott C."/>
            <person name="Barry K."/>
            <person name="Rajasekar S."/>
            <person name="Grimwood J."/>
            <person name="Han X."/>
            <person name="Sun S."/>
            <person name="Hou Z."/>
            <person name="He W."/>
            <person name="Dai G."/>
            <person name="Sun C."/>
            <person name="Schmutz J."/>
            <person name="Leebens-Mack J.H."/>
            <person name="Li F.W."/>
            <person name="Wang L."/>
        </authorList>
    </citation>
    <scope>NUCLEOTIDE SEQUENCE [LARGE SCALE GENOMIC DNA]</scope>
    <source>
        <strain evidence="2">cv. PW_Plant_1</strain>
    </source>
</reference>
<accession>A0ACC2C407</accession>
<comment type="caution">
    <text evidence="1">The sequence shown here is derived from an EMBL/GenBank/DDBJ whole genome shotgun (WGS) entry which is preliminary data.</text>
</comment>
<name>A0ACC2C407_DIPCM</name>
<keyword evidence="2" id="KW-1185">Reference proteome</keyword>
<sequence length="117" mass="13437">MRGLLWSVSQILVEVASDVGEGKLLLLGNLGNHEWLARFTELSISSPRIFILLHSFLVSHPGRATRISFPLRYILEVENKTGYFQRLRSPMLLFLCNFFGKKNWQKASLCDPYFTSC</sequence>
<evidence type="ECO:0000313" key="1">
    <source>
        <dbReference type="EMBL" id="KAJ7536633.1"/>
    </source>
</evidence>
<protein>
    <submittedName>
        <fullName evidence="1">Uncharacterized protein</fullName>
    </submittedName>
</protein>
<gene>
    <name evidence="1" type="ORF">O6H91_12G075500</name>
</gene>
<dbReference type="Proteomes" id="UP001162992">
    <property type="component" value="Chromosome 12"/>
</dbReference>